<dbReference type="Gene3D" id="3.30.420.10">
    <property type="entry name" value="Ribonuclease H-like superfamily/Ribonuclease H"/>
    <property type="match status" value="1"/>
</dbReference>
<protein>
    <submittedName>
        <fullName evidence="2">Uncharacterized protein LOC104265615</fullName>
    </submittedName>
</protein>
<dbReference type="Pfam" id="PF00665">
    <property type="entry name" value="rve"/>
    <property type="match status" value="1"/>
</dbReference>
<gene>
    <name evidence="2" type="primary">LOC104265615-003</name>
</gene>
<dbReference type="PANTHER" id="PTHR37984">
    <property type="entry name" value="PROTEIN CBG26694"/>
    <property type="match status" value="1"/>
</dbReference>
<dbReference type="InterPro" id="IPR001584">
    <property type="entry name" value="Integrase_cat-core"/>
</dbReference>
<accession>A0A6F9DJQ3</accession>
<reference evidence="2" key="1">
    <citation type="submission" date="2020-04" db="EMBL/GenBank/DDBJ databases">
        <authorList>
            <person name="Neveu A P."/>
        </authorList>
    </citation>
    <scope>NUCLEOTIDE SEQUENCE</scope>
    <source>
        <tissue evidence="2">Whole embryo</tissue>
    </source>
</reference>
<dbReference type="AlphaFoldDB" id="A0A6F9DJQ3"/>
<organism evidence="2">
    <name type="scientific">Phallusia mammillata</name>
    <dbReference type="NCBI Taxonomy" id="59560"/>
    <lineage>
        <taxon>Eukaryota</taxon>
        <taxon>Metazoa</taxon>
        <taxon>Chordata</taxon>
        <taxon>Tunicata</taxon>
        <taxon>Ascidiacea</taxon>
        <taxon>Phlebobranchia</taxon>
        <taxon>Ascidiidae</taxon>
        <taxon>Phallusia</taxon>
    </lineage>
</organism>
<proteinExistence type="evidence at transcript level"/>
<dbReference type="InterPro" id="IPR050951">
    <property type="entry name" value="Retrovirus_Pol_polyprotein"/>
</dbReference>
<sequence>MRRDVSISAKQCLSCQRAKIQQHIRAPLAEYPPTSTRFSHLNIDIVGPLPQSQGYTYLLTIVDRVTRWPEAIPMKDQTTMTCARAFISNWIARFGIPADISSNGGAQFTSELWSMMNKLLGIKLHKTRSFDPQANGLVERFHRHLKSALMARMSSPNWLDELPWVLLGIRTIPTEDLQALSAQLVYGAPIRIPGDSAPLKNPSSDLATLLPTLKDTILKPAPVRMSRHGKRMALKKRRARRWWVHPILQRRSDLGGFHCLILELRLERLSEFRTYFRMTPEAFDFNA</sequence>
<dbReference type="PROSITE" id="PS50994">
    <property type="entry name" value="INTEGRASE"/>
    <property type="match status" value="1"/>
</dbReference>
<feature type="domain" description="Integrase catalytic" evidence="1">
    <location>
        <begin position="28"/>
        <end position="210"/>
    </location>
</feature>
<dbReference type="InterPro" id="IPR036397">
    <property type="entry name" value="RNaseH_sf"/>
</dbReference>
<dbReference type="SUPFAM" id="SSF53098">
    <property type="entry name" value="Ribonuclease H-like"/>
    <property type="match status" value="1"/>
</dbReference>
<dbReference type="PANTHER" id="PTHR37984:SF15">
    <property type="entry name" value="INTEGRASE CATALYTIC DOMAIN-CONTAINING PROTEIN"/>
    <property type="match status" value="1"/>
</dbReference>
<dbReference type="GO" id="GO:0003676">
    <property type="term" value="F:nucleic acid binding"/>
    <property type="evidence" value="ECO:0007669"/>
    <property type="project" value="InterPro"/>
</dbReference>
<evidence type="ECO:0000313" key="2">
    <source>
        <dbReference type="EMBL" id="CAB3263145.1"/>
    </source>
</evidence>
<name>A0A6F9DJQ3_9ASCI</name>
<dbReference type="InterPro" id="IPR012337">
    <property type="entry name" value="RNaseH-like_sf"/>
</dbReference>
<dbReference type="EMBL" id="LR787283">
    <property type="protein sequence ID" value="CAB3263145.1"/>
    <property type="molecule type" value="mRNA"/>
</dbReference>
<evidence type="ECO:0000259" key="1">
    <source>
        <dbReference type="PROSITE" id="PS50994"/>
    </source>
</evidence>
<dbReference type="GO" id="GO:0015074">
    <property type="term" value="P:DNA integration"/>
    <property type="evidence" value="ECO:0007669"/>
    <property type="project" value="InterPro"/>
</dbReference>